<feature type="domain" description="FAD/NAD(P)-binding" evidence="3">
    <location>
        <begin position="6"/>
        <end position="285"/>
    </location>
</feature>
<dbReference type="PANTHER" id="PTHR48105">
    <property type="entry name" value="THIOREDOXIN REDUCTASE 1-RELATED-RELATED"/>
    <property type="match status" value="1"/>
</dbReference>
<keyword evidence="2" id="KW-0560">Oxidoreductase</keyword>
<dbReference type="InterPro" id="IPR023753">
    <property type="entry name" value="FAD/NAD-binding_dom"/>
</dbReference>
<dbReference type="EMBL" id="MAYG01000001">
    <property type="protein sequence ID" value="OCA75015.1"/>
    <property type="molecule type" value="Genomic_DNA"/>
</dbReference>
<dbReference type="PRINTS" id="PR00469">
    <property type="entry name" value="PNDRDTASEII"/>
</dbReference>
<keyword evidence="1" id="KW-0285">Flavoprotein</keyword>
<evidence type="ECO:0000313" key="5">
    <source>
        <dbReference type="Proteomes" id="UP000093432"/>
    </source>
</evidence>
<dbReference type="InterPro" id="IPR050097">
    <property type="entry name" value="Ferredoxin-NADP_redctase_2"/>
</dbReference>
<evidence type="ECO:0000259" key="3">
    <source>
        <dbReference type="Pfam" id="PF07992"/>
    </source>
</evidence>
<comment type="caution">
    <text evidence="4">The sequence shown here is derived from an EMBL/GenBank/DDBJ whole genome shotgun (WGS) entry which is preliminary data.</text>
</comment>
<gene>
    <name evidence="4" type="ORF">BBI00_12020</name>
</gene>
<protein>
    <submittedName>
        <fullName evidence="4">Pyridine nucleotide-disulfide oxidoreductase</fullName>
    </submittedName>
</protein>
<dbReference type="GO" id="GO:0016491">
    <property type="term" value="F:oxidoreductase activity"/>
    <property type="evidence" value="ECO:0007669"/>
    <property type="project" value="UniProtKB-KW"/>
</dbReference>
<dbReference type="Proteomes" id="UP000093432">
    <property type="component" value="Unassembled WGS sequence"/>
</dbReference>
<dbReference type="PRINTS" id="PR00368">
    <property type="entry name" value="FADPNR"/>
</dbReference>
<sequence length="301" mass="32910">MQNKNFDVIITGGSYAGLSAAMALGRSLRNVLVIDNGKPCNRQTPHSHNFITHDGKTPKEISHLAKKDVEKYDTVHFYNGTVIKMSESNSGFAVETASGDIFSAKKLILASGVKDVMPDIPGFAECWGISVLHCPYCHGYEVKNEVTGILSNGEMAFEFSKLIFNMTKSLTLFTNGKAVLSDDQIEKLKQNTISLNENEIEKIEHADGYIQQIIFKNGETVSLQALYAKIPFEQNIDASGNLGCELTEQGFIKVDFMQKTNVPGVFACGDNVTMMRSVANAVAQGNFAGAMVNKELSDEAF</sequence>
<dbReference type="OrthoDB" id="9806179at2"/>
<dbReference type="RefSeq" id="WP_065398995.1">
    <property type="nucleotide sequence ID" value="NZ_JAKYXH010000002.1"/>
</dbReference>
<dbReference type="Gene3D" id="3.50.50.60">
    <property type="entry name" value="FAD/NAD(P)-binding domain"/>
    <property type="match status" value="2"/>
</dbReference>
<dbReference type="AlphaFoldDB" id="A0A1B8ZTU7"/>
<dbReference type="STRING" id="651561.BBI00_12020"/>
<evidence type="ECO:0000256" key="2">
    <source>
        <dbReference type="ARBA" id="ARBA00023002"/>
    </source>
</evidence>
<evidence type="ECO:0000256" key="1">
    <source>
        <dbReference type="ARBA" id="ARBA00022630"/>
    </source>
</evidence>
<dbReference type="InterPro" id="IPR036188">
    <property type="entry name" value="FAD/NAD-bd_sf"/>
</dbReference>
<name>A0A1B8ZTU7_9FLAO</name>
<dbReference type="Pfam" id="PF07992">
    <property type="entry name" value="Pyr_redox_2"/>
    <property type="match status" value="1"/>
</dbReference>
<reference evidence="5" key="1">
    <citation type="submission" date="2016-07" db="EMBL/GenBank/DDBJ databases">
        <authorList>
            <person name="Florea S."/>
            <person name="Webb J.S."/>
            <person name="Jaromczyk J."/>
            <person name="Schardl C.L."/>
        </authorList>
    </citation>
    <scope>NUCLEOTIDE SEQUENCE [LARGE SCALE GENOMIC DNA]</scope>
    <source>
        <strain evidence="5">CC-VM-7</strain>
    </source>
</reference>
<organism evidence="4 5">
    <name type="scientific">Chryseobacterium arthrosphaerae</name>
    <dbReference type="NCBI Taxonomy" id="651561"/>
    <lineage>
        <taxon>Bacteria</taxon>
        <taxon>Pseudomonadati</taxon>
        <taxon>Bacteroidota</taxon>
        <taxon>Flavobacteriia</taxon>
        <taxon>Flavobacteriales</taxon>
        <taxon>Weeksellaceae</taxon>
        <taxon>Chryseobacterium group</taxon>
        <taxon>Chryseobacterium</taxon>
    </lineage>
</organism>
<accession>A0A1B8ZTU7</accession>
<proteinExistence type="predicted"/>
<evidence type="ECO:0000313" key="4">
    <source>
        <dbReference type="EMBL" id="OCA75015.1"/>
    </source>
</evidence>
<dbReference type="SUPFAM" id="SSF51905">
    <property type="entry name" value="FAD/NAD(P)-binding domain"/>
    <property type="match status" value="1"/>
</dbReference>